<dbReference type="Pfam" id="PF12833">
    <property type="entry name" value="HTH_18"/>
    <property type="match status" value="1"/>
</dbReference>
<dbReference type="EMBL" id="BMJQ01000009">
    <property type="protein sequence ID" value="GGF27770.1"/>
    <property type="molecule type" value="Genomic_DNA"/>
</dbReference>
<dbReference type="InterPro" id="IPR029062">
    <property type="entry name" value="Class_I_gatase-like"/>
</dbReference>
<feature type="domain" description="HTH araC/xylS-type" evidence="1">
    <location>
        <begin position="221"/>
        <end position="319"/>
    </location>
</feature>
<dbReference type="GO" id="GO:0003700">
    <property type="term" value="F:DNA-binding transcription factor activity"/>
    <property type="evidence" value="ECO:0007669"/>
    <property type="project" value="InterPro"/>
</dbReference>
<dbReference type="SUPFAM" id="SSF52317">
    <property type="entry name" value="Class I glutamine amidotransferase-like"/>
    <property type="match status" value="1"/>
</dbReference>
<name>A0A8J3E683_9PROT</name>
<organism evidence="2 3">
    <name type="scientific">Aliidongia dinghuensis</name>
    <dbReference type="NCBI Taxonomy" id="1867774"/>
    <lineage>
        <taxon>Bacteria</taxon>
        <taxon>Pseudomonadati</taxon>
        <taxon>Pseudomonadota</taxon>
        <taxon>Alphaproteobacteria</taxon>
        <taxon>Rhodospirillales</taxon>
        <taxon>Dongiaceae</taxon>
        <taxon>Aliidongia</taxon>
    </lineage>
</organism>
<dbReference type="PANTHER" id="PTHR43130:SF11">
    <property type="entry name" value="TRANSCRIPTIONAL REGULATORY PROTEIN"/>
    <property type="match status" value="1"/>
</dbReference>
<sequence length="320" mass="34408">MHIHVLALDGVFDTGLATVLDAFGIANALAEMTGVSSLRFQTTVVGLAKTVTTAQGLSMPVTAAARAETPDVVVMPAINRIMPDPLMQALASGEVREAGAVLRKWSGLGAQTAAACVGTFVLAEAALLDGEQATTTWWLAPLFRQRYPQVQLDETRLIVQSNAVVTAGAALGHLDLALTLIRRASPELASVTAKYLVADTRTSQAAYTIPGHLVHTDPLVHKFERWARERLAEGFSLDQAAAALATSKRTLARRMQGVLGKSPLDYFQDLRIQRAVHLLETSQASVDQIAAEVGYAEGVTLRVLLRRKLGRGVREIRRSL</sequence>
<gene>
    <name evidence="2" type="ORF">GCM10011611_37210</name>
</gene>
<evidence type="ECO:0000259" key="1">
    <source>
        <dbReference type="PROSITE" id="PS01124"/>
    </source>
</evidence>
<dbReference type="PROSITE" id="PS01124">
    <property type="entry name" value="HTH_ARAC_FAMILY_2"/>
    <property type="match status" value="1"/>
</dbReference>
<dbReference type="AlphaFoldDB" id="A0A8J3E683"/>
<dbReference type="RefSeq" id="WP_189048455.1">
    <property type="nucleotide sequence ID" value="NZ_BMJQ01000009.1"/>
</dbReference>
<accession>A0A8J3E683</accession>
<dbReference type="Proteomes" id="UP000646365">
    <property type="component" value="Unassembled WGS sequence"/>
</dbReference>
<protein>
    <submittedName>
        <fullName evidence="2">Putative transcription regulator, AraC family protein</fullName>
    </submittedName>
</protein>
<dbReference type="InterPro" id="IPR052158">
    <property type="entry name" value="INH-QAR"/>
</dbReference>
<evidence type="ECO:0000313" key="3">
    <source>
        <dbReference type="Proteomes" id="UP000646365"/>
    </source>
</evidence>
<dbReference type="InterPro" id="IPR018060">
    <property type="entry name" value="HTH_AraC"/>
</dbReference>
<comment type="caution">
    <text evidence="2">The sequence shown here is derived from an EMBL/GenBank/DDBJ whole genome shotgun (WGS) entry which is preliminary data.</text>
</comment>
<reference evidence="2" key="2">
    <citation type="submission" date="2020-09" db="EMBL/GenBank/DDBJ databases">
        <authorList>
            <person name="Sun Q."/>
            <person name="Zhou Y."/>
        </authorList>
    </citation>
    <scope>NUCLEOTIDE SEQUENCE</scope>
    <source>
        <strain evidence="2">CGMCC 1.15725</strain>
    </source>
</reference>
<dbReference type="PANTHER" id="PTHR43130">
    <property type="entry name" value="ARAC-FAMILY TRANSCRIPTIONAL REGULATOR"/>
    <property type="match status" value="1"/>
</dbReference>
<dbReference type="Gene3D" id="3.40.50.880">
    <property type="match status" value="1"/>
</dbReference>
<dbReference type="Gene3D" id="1.10.10.60">
    <property type="entry name" value="Homeodomain-like"/>
    <property type="match status" value="1"/>
</dbReference>
<dbReference type="GO" id="GO:0043565">
    <property type="term" value="F:sequence-specific DNA binding"/>
    <property type="evidence" value="ECO:0007669"/>
    <property type="project" value="InterPro"/>
</dbReference>
<keyword evidence="3" id="KW-1185">Reference proteome</keyword>
<evidence type="ECO:0000313" key="2">
    <source>
        <dbReference type="EMBL" id="GGF27770.1"/>
    </source>
</evidence>
<proteinExistence type="predicted"/>
<dbReference type="Pfam" id="PF01965">
    <property type="entry name" value="DJ-1_PfpI"/>
    <property type="match status" value="1"/>
</dbReference>
<reference evidence="2" key="1">
    <citation type="journal article" date="2014" name="Int. J. Syst. Evol. Microbiol.">
        <title>Complete genome sequence of Corynebacterium casei LMG S-19264T (=DSM 44701T), isolated from a smear-ripened cheese.</title>
        <authorList>
            <consortium name="US DOE Joint Genome Institute (JGI-PGF)"/>
            <person name="Walter F."/>
            <person name="Albersmeier A."/>
            <person name="Kalinowski J."/>
            <person name="Ruckert C."/>
        </authorList>
    </citation>
    <scope>NUCLEOTIDE SEQUENCE</scope>
    <source>
        <strain evidence="2">CGMCC 1.15725</strain>
    </source>
</reference>
<dbReference type="InterPro" id="IPR002818">
    <property type="entry name" value="DJ-1/PfpI"/>
</dbReference>
<dbReference type="SMART" id="SM00342">
    <property type="entry name" value="HTH_ARAC"/>
    <property type="match status" value="1"/>
</dbReference>